<evidence type="ECO:0000313" key="3">
    <source>
        <dbReference type="Proteomes" id="UP001501470"/>
    </source>
</evidence>
<keyword evidence="1" id="KW-0812">Transmembrane</keyword>
<dbReference type="EMBL" id="BAAAQD010000010">
    <property type="protein sequence ID" value="GAA1529043.1"/>
    <property type="molecule type" value="Genomic_DNA"/>
</dbReference>
<keyword evidence="1" id="KW-1133">Transmembrane helix</keyword>
<accession>A0ABP4LRV7</accession>
<organism evidence="2 3">
    <name type="scientific">Dactylosporangium maewongense</name>
    <dbReference type="NCBI Taxonomy" id="634393"/>
    <lineage>
        <taxon>Bacteria</taxon>
        <taxon>Bacillati</taxon>
        <taxon>Actinomycetota</taxon>
        <taxon>Actinomycetes</taxon>
        <taxon>Micromonosporales</taxon>
        <taxon>Micromonosporaceae</taxon>
        <taxon>Dactylosporangium</taxon>
    </lineage>
</organism>
<gene>
    <name evidence="2" type="ORF">GCM10009827_052860</name>
</gene>
<name>A0ABP4LRV7_9ACTN</name>
<keyword evidence="1" id="KW-0472">Membrane</keyword>
<feature type="transmembrane region" description="Helical" evidence="1">
    <location>
        <begin position="6"/>
        <end position="24"/>
    </location>
</feature>
<reference evidence="3" key="1">
    <citation type="journal article" date="2019" name="Int. J. Syst. Evol. Microbiol.">
        <title>The Global Catalogue of Microorganisms (GCM) 10K type strain sequencing project: providing services to taxonomists for standard genome sequencing and annotation.</title>
        <authorList>
            <consortium name="The Broad Institute Genomics Platform"/>
            <consortium name="The Broad Institute Genome Sequencing Center for Infectious Disease"/>
            <person name="Wu L."/>
            <person name="Ma J."/>
        </authorList>
    </citation>
    <scope>NUCLEOTIDE SEQUENCE [LARGE SCALE GENOMIC DNA]</scope>
    <source>
        <strain evidence="3">JCM 15933</strain>
    </source>
</reference>
<evidence type="ECO:0000256" key="1">
    <source>
        <dbReference type="SAM" id="Phobius"/>
    </source>
</evidence>
<dbReference type="Proteomes" id="UP001501470">
    <property type="component" value="Unassembled WGS sequence"/>
</dbReference>
<sequence>MPWIVWVLVGAVSLRAGIGLLVLWDRRAAAARRSPTATG</sequence>
<proteinExistence type="predicted"/>
<comment type="caution">
    <text evidence="2">The sequence shown here is derived from an EMBL/GenBank/DDBJ whole genome shotgun (WGS) entry which is preliminary data.</text>
</comment>
<protein>
    <submittedName>
        <fullName evidence="2">Uncharacterized protein</fullName>
    </submittedName>
</protein>
<keyword evidence="3" id="KW-1185">Reference proteome</keyword>
<evidence type="ECO:0000313" key="2">
    <source>
        <dbReference type="EMBL" id="GAA1529043.1"/>
    </source>
</evidence>